<name>A0AA88KJ72_NAELO</name>
<dbReference type="AlphaFoldDB" id="A0AA88KJ72"/>
<evidence type="ECO:0000256" key="1">
    <source>
        <dbReference type="SAM" id="Phobius"/>
    </source>
</evidence>
<keyword evidence="1" id="KW-0472">Membrane</keyword>
<protein>
    <submittedName>
        <fullName evidence="3">Uncharacterized protein</fullName>
    </submittedName>
</protein>
<keyword evidence="2" id="KW-0732">Signal</keyword>
<feature type="signal peptide" evidence="2">
    <location>
        <begin position="1"/>
        <end position="28"/>
    </location>
</feature>
<dbReference type="GeneID" id="68103075"/>
<feature type="transmembrane region" description="Helical" evidence="1">
    <location>
        <begin position="426"/>
        <end position="445"/>
    </location>
</feature>
<evidence type="ECO:0000256" key="2">
    <source>
        <dbReference type="SAM" id="SignalP"/>
    </source>
</evidence>
<sequence length="446" mass="48738">MAHTSFHLRNLVALLLLMILLVVTHVLAFSQEETVHIPVVAFSITNFTRDDEMGHIMIPSAQQTTEAMASFQQPRQSCSCPTCNCNVDPVCPKSIPASTYVVASSITCSSDQAPGIGLVNIIDTNNNGFTYYLVDENNKNKAVSNQQFSYSTYKSIPSGTAQVSCISDPYPAFRFQDPVGMYMLVRSSNAVFSSAIRFNVQMSCVTPPYTSSYTYHQNGRVYLGKSITMYTELRNRLGNADDWQQGTLQCTNCQSGSSSSTGIVNGKGSVTYTPTSTGYMTLSLTYTPNAGIYGSSQSFNSPSFYVYQIGQYGSITVPSNSFKTGYNFTVQYQIRDSDNSITPELDPRLVKVESFYSNLNTVNNDISCVITSTSGSASVECMPKVADRWYILTLSYNGKLLATSSNFNTVFGRAVNGACGINFGSFGWLMVVSLILVLANSCNLLF</sequence>
<reference evidence="3 4" key="1">
    <citation type="journal article" date="2018" name="BMC Genomics">
        <title>The genome of Naegleria lovaniensis, the basis for a comparative approach to unravel pathogenicity factors of the human pathogenic amoeba N. fowleri.</title>
        <authorList>
            <person name="Liechti N."/>
            <person name="Schurch N."/>
            <person name="Bruggmann R."/>
            <person name="Wittwer M."/>
        </authorList>
    </citation>
    <scope>NUCLEOTIDE SEQUENCE [LARGE SCALE GENOMIC DNA]</scope>
    <source>
        <strain evidence="3 4">ATCC 30569</strain>
    </source>
</reference>
<keyword evidence="4" id="KW-1185">Reference proteome</keyword>
<keyword evidence="1" id="KW-1133">Transmembrane helix</keyword>
<feature type="chain" id="PRO_5041681294" evidence="2">
    <location>
        <begin position="29"/>
        <end position="446"/>
    </location>
</feature>
<accession>A0AA88KJ72</accession>
<keyword evidence="1" id="KW-0812">Transmembrane</keyword>
<dbReference type="RefSeq" id="XP_044543776.1">
    <property type="nucleotide sequence ID" value="XM_044686186.1"/>
</dbReference>
<organism evidence="3 4">
    <name type="scientific">Naegleria lovaniensis</name>
    <name type="common">Amoeba</name>
    <dbReference type="NCBI Taxonomy" id="51637"/>
    <lineage>
        <taxon>Eukaryota</taxon>
        <taxon>Discoba</taxon>
        <taxon>Heterolobosea</taxon>
        <taxon>Tetramitia</taxon>
        <taxon>Eutetramitia</taxon>
        <taxon>Vahlkampfiidae</taxon>
        <taxon>Naegleria</taxon>
    </lineage>
</organism>
<gene>
    <name evidence="3" type="ORF">C9374_010621</name>
</gene>
<proteinExistence type="predicted"/>
<comment type="caution">
    <text evidence="3">The sequence shown here is derived from an EMBL/GenBank/DDBJ whole genome shotgun (WGS) entry which is preliminary data.</text>
</comment>
<dbReference type="EMBL" id="PYSW02000044">
    <property type="protein sequence ID" value="KAG2374602.1"/>
    <property type="molecule type" value="Genomic_DNA"/>
</dbReference>
<dbReference type="Proteomes" id="UP000816034">
    <property type="component" value="Unassembled WGS sequence"/>
</dbReference>
<evidence type="ECO:0000313" key="4">
    <source>
        <dbReference type="Proteomes" id="UP000816034"/>
    </source>
</evidence>
<evidence type="ECO:0000313" key="3">
    <source>
        <dbReference type="EMBL" id="KAG2374602.1"/>
    </source>
</evidence>